<dbReference type="EMBL" id="CM044705">
    <property type="protein sequence ID" value="KAI5662851.1"/>
    <property type="molecule type" value="Genomic_DNA"/>
</dbReference>
<comment type="caution">
    <text evidence="1">The sequence shown here is derived from an EMBL/GenBank/DDBJ whole genome shotgun (WGS) entry which is preliminary data.</text>
</comment>
<evidence type="ECO:0000313" key="2">
    <source>
        <dbReference type="Proteomes" id="UP001060085"/>
    </source>
</evidence>
<dbReference type="Proteomes" id="UP001060085">
    <property type="component" value="Linkage Group LG05"/>
</dbReference>
<sequence>MTMIPQRKLDKFRLIFVIKKNVKNFAHLSLKTSTPCRRQLDSGCSHHMIGNTRALTKHQSCNGGTITFGDYVKKSTFGISDVNSSFKLNMVKSTRNLTIEYAKEAHVNAVLTETNNAPKAVELKEITQTQEVASPKST</sequence>
<reference evidence="2" key="1">
    <citation type="journal article" date="2023" name="Nat. Plants">
        <title>Single-cell RNA sequencing provides a high-resolution roadmap for understanding the multicellular compartmentation of specialized metabolism.</title>
        <authorList>
            <person name="Sun S."/>
            <person name="Shen X."/>
            <person name="Li Y."/>
            <person name="Li Y."/>
            <person name="Wang S."/>
            <person name="Li R."/>
            <person name="Zhang H."/>
            <person name="Shen G."/>
            <person name="Guo B."/>
            <person name="Wei J."/>
            <person name="Xu J."/>
            <person name="St-Pierre B."/>
            <person name="Chen S."/>
            <person name="Sun C."/>
        </authorList>
    </citation>
    <scope>NUCLEOTIDE SEQUENCE [LARGE SCALE GENOMIC DNA]</scope>
</reference>
<evidence type="ECO:0000313" key="1">
    <source>
        <dbReference type="EMBL" id="KAI5662851.1"/>
    </source>
</evidence>
<keyword evidence="2" id="KW-1185">Reference proteome</keyword>
<protein>
    <submittedName>
        <fullName evidence="1">Uncharacterized protein</fullName>
    </submittedName>
</protein>
<accession>A0ACC0ATR6</accession>
<gene>
    <name evidence="1" type="ORF">M9H77_22174</name>
</gene>
<organism evidence="1 2">
    <name type="scientific">Catharanthus roseus</name>
    <name type="common">Madagascar periwinkle</name>
    <name type="synonym">Vinca rosea</name>
    <dbReference type="NCBI Taxonomy" id="4058"/>
    <lineage>
        <taxon>Eukaryota</taxon>
        <taxon>Viridiplantae</taxon>
        <taxon>Streptophyta</taxon>
        <taxon>Embryophyta</taxon>
        <taxon>Tracheophyta</taxon>
        <taxon>Spermatophyta</taxon>
        <taxon>Magnoliopsida</taxon>
        <taxon>eudicotyledons</taxon>
        <taxon>Gunneridae</taxon>
        <taxon>Pentapetalae</taxon>
        <taxon>asterids</taxon>
        <taxon>lamiids</taxon>
        <taxon>Gentianales</taxon>
        <taxon>Apocynaceae</taxon>
        <taxon>Rauvolfioideae</taxon>
        <taxon>Vinceae</taxon>
        <taxon>Catharanthinae</taxon>
        <taxon>Catharanthus</taxon>
    </lineage>
</organism>
<proteinExistence type="predicted"/>
<name>A0ACC0ATR6_CATRO</name>